<dbReference type="InterPro" id="IPR007110">
    <property type="entry name" value="Ig-like_dom"/>
</dbReference>
<organism evidence="2 3">
    <name type="scientific">Pyxicephalus adspersus</name>
    <name type="common">African bullfrog</name>
    <dbReference type="NCBI Taxonomy" id="30357"/>
    <lineage>
        <taxon>Eukaryota</taxon>
        <taxon>Metazoa</taxon>
        <taxon>Chordata</taxon>
        <taxon>Craniata</taxon>
        <taxon>Vertebrata</taxon>
        <taxon>Euteleostomi</taxon>
        <taxon>Amphibia</taxon>
        <taxon>Batrachia</taxon>
        <taxon>Anura</taxon>
        <taxon>Neobatrachia</taxon>
        <taxon>Ranoidea</taxon>
        <taxon>Pyxicephalidae</taxon>
        <taxon>Pyxicephalinae</taxon>
        <taxon>Pyxicephalus</taxon>
    </lineage>
</organism>
<dbReference type="Proteomes" id="UP001181693">
    <property type="component" value="Unassembled WGS sequence"/>
</dbReference>
<dbReference type="Gene3D" id="2.60.40.10">
    <property type="entry name" value="Immunoglobulins"/>
    <property type="match status" value="1"/>
</dbReference>
<proteinExistence type="predicted"/>
<dbReference type="PROSITE" id="PS50835">
    <property type="entry name" value="IG_LIKE"/>
    <property type="match status" value="1"/>
</dbReference>
<dbReference type="SUPFAM" id="SSF48726">
    <property type="entry name" value="Immunoglobulin"/>
    <property type="match status" value="1"/>
</dbReference>
<sequence length="114" mass="12585">MIFYETGCCGGIVLTQSSDHIMVSPGEDAVITCIVSESIYLSTWKVDGLAWTQHRPGQNGRGLIFDAVKRISGIPEKYVGFGSGREFRLTIKGAGEGDEGRYYCHQYAQLPYTQ</sequence>
<evidence type="ECO:0000313" key="3">
    <source>
        <dbReference type="Proteomes" id="UP001181693"/>
    </source>
</evidence>
<comment type="caution">
    <text evidence="2">The sequence shown here is derived from an EMBL/GenBank/DDBJ whole genome shotgun (WGS) entry which is preliminary data.</text>
</comment>
<dbReference type="PANTHER" id="PTHR23267">
    <property type="entry name" value="IMMUNOGLOBULIN LIGHT CHAIN"/>
    <property type="match status" value="1"/>
</dbReference>
<reference evidence="2" key="1">
    <citation type="thesis" date="2020" institute="ProQuest LLC" country="789 East Eisenhower Parkway, Ann Arbor, MI, USA">
        <title>Comparative Genomics and Chromosome Evolution.</title>
        <authorList>
            <person name="Mudd A.B."/>
        </authorList>
    </citation>
    <scope>NUCLEOTIDE SEQUENCE</scope>
    <source>
        <strain evidence="2">1538</strain>
        <tissue evidence="2">Blood</tissue>
    </source>
</reference>
<protein>
    <recommendedName>
        <fullName evidence="1">Ig-like domain-containing protein</fullName>
    </recommendedName>
</protein>
<feature type="domain" description="Ig-like" evidence="1">
    <location>
        <begin position="10"/>
        <end position="104"/>
    </location>
</feature>
<keyword evidence="3" id="KW-1185">Reference proteome</keyword>
<dbReference type="EMBL" id="DYDO01000003">
    <property type="protein sequence ID" value="DBA29454.1"/>
    <property type="molecule type" value="Genomic_DNA"/>
</dbReference>
<accession>A0AAV3ASF4</accession>
<name>A0AAV3ASF4_PYXAD</name>
<dbReference type="InterPro" id="IPR013783">
    <property type="entry name" value="Ig-like_fold"/>
</dbReference>
<dbReference type="InterPro" id="IPR050150">
    <property type="entry name" value="IgV_Light_Chain"/>
</dbReference>
<evidence type="ECO:0000259" key="1">
    <source>
        <dbReference type="PROSITE" id="PS50835"/>
    </source>
</evidence>
<dbReference type="AlphaFoldDB" id="A0AAV3ASF4"/>
<gene>
    <name evidence="2" type="ORF">GDO54_009678</name>
</gene>
<dbReference type="InterPro" id="IPR036179">
    <property type="entry name" value="Ig-like_dom_sf"/>
</dbReference>
<evidence type="ECO:0000313" key="2">
    <source>
        <dbReference type="EMBL" id="DBA29454.1"/>
    </source>
</evidence>